<dbReference type="eggNOG" id="ENOG502RZ2B">
    <property type="taxonomic scope" value="Eukaryota"/>
</dbReference>
<feature type="compositionally biased region" description="Gly residues" evidence="11">
    <location>
        <begin position="8"/>
        <end position="17"/>
    </location>
</feature>
<dbReference type="Pfam" id="PF00046">
    <property type="entry name" value="Homeodomain"/>
    <property type="match status" value="1"/>
</dbReference>
<dbReference type="PANTHER" id="PTHR45940">
    <property type="entry name" value="WUSCHEL-RELATED HOMEOBOX 1-RELATED"/>
    <property type="match status" value="1"/>
</dbReference>
<dbReference type="InterPro" id="IPR001356">
    <property type="entry name" value="HD"/>
</dbReference>
<evidence type="ECO:0000256" key="7">
    <source>
        <dbReference type="ARBA" id="ARBA00023242"/>
    </source>
</evidence>
<evidence type="ECO:0000256" key="3">
    <source>
        <dbReference type="ARBA" id="ARBA00023015"/>
    </source>
</evidence>
<feature type="compositionally biased region" description="Low complexity" evidence="11">
    <location>
        <begin position="269"/>
        <end position="301"/>
    </location>
</feature>
<reference evidence="13" key="1">
    <citation type="submission" date="2013-08" db="EMBL/GenBank/DDBJ databases">
        <title>Oryza genome evolution.</title>
        <authorList>
            <person name="Wing R.A."/>
            <person name="Panaud O."/>
            <person name="Oliveira A.C."/>
        </authorList>
    </citation>
    <scope>NUCLEOTIDE SEQUENCE</scope>
</reference>
<evidence type="ECO:0000256" key="2">
    <source>
        <dbReference type="ARBA" id="ARBA00022473"/>
    </source>
</evidence>
<keyword evidence="14" id="KW-1185">Reference proteome</keyword>
<dbReference type="EnsemblPlants" id="OGLUM01G40630.1">
    <property type="protein sequence ID" value="OGLUM01G40630.1"/>
    <property type="gene ID" value="OGLUM01G40630"/>
</dbReference>
<evidence type="ECO:0000259" key="12">
    <source>
        <dbReference type="PROSITE" id="PS50071"/>
    </source>
</evidence>
<evidence type="ECO:0000256" key="9">
    <source>
        <dbReference type="PROSITE-ProRule" id="PRU00108"/>
    </source>
</evidence>
<dbReference type="CDD" id="cd00086">
    <property type="entry name" value="homeodomain"/>
    <property type="match status" value="1"/>
</dbReference>
<keyword evidence="4 9" id="KW-0238">DNA-binding</keyword>
<feature type="compositionally biased region" description="Pro residues" evidence="11">
    <location>
        <begin position="141"/>
        <end position="150"/>
    </location>
</feature>
<feature type="region of interest" description="Disordered" evidence="11">
    <location>
        <begin position="269"/>
        <end position="313"/>
    </location>
</feature>
<dbReference type="InterPro" id="IPR044555">
    <property type="entry name" value="WUSCHEL-like"/>
</dbReference>
<feature type="region of interest" description="Disordered" evidence="11">
    <location>
        <begin position="1"/>
        <end position="32"/>
    </location>
</feature>
<dbReference type="InterPro" id="IPR009057">
    <property type="entry name" value="Homeodomain-like_sf"/>
</dbReference>
<keyword evidence="3" id="KW-0805">Transcription regulation</keyword>
<dbReference type="PANTHER" id="PTHR45940:SF6">
    <property type="entry name" value="WUSCHEL-RELATED HOMEOBOX 2"/>
    <property type="match status" value="1"/>
</dbReference>
<evidence type="ECO:0000313" key="14">
    <source>
        <dbReference type="Proteomes" id="UP000026961"/>
    </source>
</evidence>
<feature type="region of interest" description="Disordered" evidence="11">
    <location>
        <begin position="136"/>
        <end position="156"/>
    </location>
</feature>
<evidence type="ECO:0000256" key="8">
    <source>
        <dbReference type="ARBA" id="ARBA00024040"/>
    </source>
</evidence>
<dbReference type="GO" id="GO:0099402">
    <property type="term" value="P:plant organ development"/>
    <property type="evidence" value="ECO:0007669"/>
    <property type="project" value="InterPro"/>
</dbReference>
<keyword evidence="6" id="KW-0804">Transcription</keyword>
<dbReference type="Gene3D" id="1.10.10.60">
    <property type="entry name" value="Homeodomain-like"/>
    <property type="match status" value="1"/>
</dbReference>
<feature type="region of interest" description="Disordered" evidence="11">
    <location>
        <begin position="223"/>
        <end position="247"/>
    </location>
</feature>
<keyword evidence="7 9" id="KW-0539">Nucleus</keyword>
<dbReference type="HOGENOM" id="CLU_070454_0_0_1"/>
<dbReference type="SMART" id="SM00389">
    <property type="entry name" value="HOX"/>
    <property type="match status" value="1"/>
</dbReference>
<comment type="subcellular location">
    <subcellularLocation>
        <location evidence="1 9 10">Nucleus</location>
    </subcellularLocation>
</comment>
<dbReference type="FunFam" id="1.10.10.60:FF:000146">
    <property type="entry name" value="WUSCHEL-related homeobox 4"/>
    <property type="match status" value="1"/>
</dbReference>
<feature type="DNA-binding region" description="Homeobox" evidence="9">
    <location>
        <begin position="40"/>
        <end position="104"/>
    </location>
</feature>
<dbReference type="STRING" id="40148.A0A0D9YH32"/>
<dbReference type="GO" id="GO:0005634">
    <property type="term" value="C:nucleus"/>
    <property type="evidence" value="ECO:0007669"/>
    <property type="project" value="UniProtKB-SubCell"/>
</dbReference>
<dbReference type="GO" id="GO:0003700">
    <property type="term" value="F:DNA-binding transcription factor activity"/>
    <property type="evidence" value="ECO:0007669"/>
    <property type="project" value="InterPro"/>
</dbReference>
<evidence type="ECO:0000256" key="1">
    <source>
        <dbReference type="ARBA" id="ARBA00004123"/>
    </source>
</evidence>
<feature type="compositionally biased region" description="Pro residues" evidence="11">
    <location>
        <begin position="22"/>
        <end position="31"/>
    </location>
</feature>
<dbReference type="Proteomes" id="UP000026961">
    <property type="component" value="Chromosome 1"/>
</dbReference>
<sequence length="313" mass="33229">METTTTTLGGGAGGRAGGFSDPPSPLSPPLSPASAAAAALANARWTPTKEQIAVLEGLYRQGLRTPTAEQIQQITARLREHGHIEGKNVFYWFQNHKARQRQKQKQQSFDYFSKLFRRPPPLPVLHRPLARPFPLAMAPTAMPPPPPPPATTTTAACNAGGVMFRTPSLMPVATNNASYYPQQQTPLLYPGMEVCPHDKSTAQPPATTTMYLQAPPSSAHLAAAAGRGAAEAEGHGRRGGGAGGRETLQLFPLQPTFVLPDHKPRRAGSACAAVSPTTPSASASFSWESESSDSPSSEAPPFYDFFGVHSGGR</sequence>
<reference evidence="13" key="2">
    <citation type="submission" date="2015-04" db="UniProtKB">
        <authorList>
            <consortium name="EnsemblPlants"/>
        </authorList>
    </citation>
    <scope>IDENTIFICATION</scope>
</reference>
<evidence type="ECO:0000313" key="13">
    <source>
        <dbReference type="EnsemblPlants" id="OGLUM01G40630.1"/>
    </source>
</evidence>
<evidence type="ECO:0000256" key="10">
    <source>
        <dbReference type="RuleBase" id="RU000682"/>
    </source>
</evidence>
<comment type="similarity">
    <text evidence="8">Belongs to the WUS homeobox family.</text>
</comment>
<reference evidence="13" key="3">
    <citation type="submission" date="2018-05" db="EMBL/GenBank/DDBJ databases">
        <title>OgluRS3 (Oryza glumaepatula Reference Sequence Version 3).</title>
        <authorList>
            <person name="Zhang J."/>
            <person name="Kudrna D."/>
            <person name="Lee S."/>
            <person name="Talag J."/>
            <person name="Welchert J."/>
            <person name="Wing R.A."/>
        </authorList>
    </citation>
    <scope>NUCLEOTIDE SEQUENCE [LARGE SCALE GENOMIC DNA]</scope>
</reference>
<organism evidence="13">
    <name type="scientific">Oryza glumipatula</name>
    <dbReference type="NCBI Taxonomy" id="40148"/>
    <lineage>
        <taxon>Eukaryota</taxon>
        <taxon>Viridiplantae</taxon>
        <taxon>Streptophyta</taxon>
        <taxon>Embryophyta</taxon>
        <taxon>Tracheophyta</taxon>
        <taxon>Spermatophyta</taxon>
        <taxon>Magnoliopsida</taxon>
        <taxon>Liliopsida</taxon>
        <taxon>Poales</taxon>
        <taxon>Poaceae</taxon>
        <taxon>BOP clade</taxon>
        <taxon>Oryzoideae</taxon>
        <taxon>Oryzeae</taxon>
        <taxon>Oryzinae</taxon>
        <taxon>Oryza</taxon>
    </lineage>
</organism>
<evidence type="ECO:0000256" key="4">
    <source>
        <dbReference type="ARBA" id="ARBA00023125"/>
    </source>
</evidence>
<protein>
    <recommendedName>
        <fullName evidence="12">Homeobox domain-containing protein</fullName>
    </recommendedName>
</protein>
<feature type="domain" description="Homeobox" evidence="12">
    <location>
        <begin position="38"/>
        <end position="103"/>
    </location>
</feature>
<dbReference type="Gramene" id="OGLUM01G40630.1">
    <property type="protein sequence ID" value="OGLUM01G40630.1"/>
    <property type="gene ID" value="OGLUM01G40630"/>
</dbReference>
<evidence type="ECO:0000256" key="11">
    <source>
        <dbReference type="SAM" id="MobiDB-lite"/>
    </source>
</evidence>
<dbReference type="AlphaFoldDB" id="A0A0D9YH32"/>
<keyword evidence="5 9" id="KW-0371">Homeobox</keyword>
<accession>A0A0D9YH32</accession>
<keyword evidence="2" id="KW-0217">Developmental protein</keyword>
<evidence type="ECO:0000256" key="5">
    <source>
        <dbReference type="ARBA" id="ARBA00023155"/>
    </source>
</evidence>
<name>A0A0D9YH32_9ORYZ</name>
<proteinExistence type="inferred from homology"/>
<dbReference type="GO" id="GO:0003677">
    <property type="term" value="F:DNA binding"/>
    <property type="evidence" value="ECO:0007669"/>
    <property type="project" value="UniProtKB-UniRule"/>
</dbReference>
<dbReference type="SUPFAM" id="SSF46689">
    <property type="entry name" value="Homeodomain-like"/>
    <property type="match status" value="1"/>
</dbReference>
<dbReference type="PROSITE" id="PS50071">
    <property type="entry name" value="HOMEOBOX_2"/>
    <property type="match status" value="1"/>
</dbReference>
<evidence type="ECO:0000256" key="6">
    <source>
        <dbReference type="ARBA" id="ARBA00023163"/>
    </source>
</evidence>